<feature type="non-terminal residue" evidence="1">
    <location>
        <position position="1"/>
    </location>
</feature>
<dbReference type="RefSeq" id="XP_041157384.1">
    <property type="nucleotide sequence ID" value="XM_041303568.1"/>
</dbReference>
<comment type="caution">
    <text evidence="1">The sequence shown here is derived from an EMBL/GenBank/DDBJ whole genome shotgun (WGS) entry which is preliminary data.</text>
</comment>
<dbReference type="Proteomes" id="UP000719766">
    <property type="component" value="Unassembled WGS sequence"/>
</dbReference>
<reference evidence="1" key="1">
    <citation type="journal article" date="2020" name="New Phytol.">
        <title>Comparative genomics reveals dynamic genome evolution in host specialist ectomycorrhizal fungi.</title>
        <authorList>
            <person name="Lofgren L.A."/>
            <person name="Nguyen N.H."/>
            <person name="Vilgalys R."/>
            <person name="Ruytinx J."/>
            <person name="Liao H.L."/>
            <person name="Branco S."/>
            <person name="Kuo A."/>
            <person name="LaButti K."/>
            <person name="Lipzen A."/>
            <person name="Andreopoulos W."/>
            <person name="Pangilinan J."/>
            <person name="Riley R."/>
            <person name="Hundley H."/>
            <person name="Na H."/>
            <person name="Barry K."/>
            <person name="Grigoriev I.V."/>
            <person name="Stajich J.E."/>
            <person name="Kennedy P.G."/>
        </authorList>
    </citation>
    <scope>NUCLEOTIDE SEQUENCE</scope>
    <source>
        <strain evidence="1">S12</strain>
    </source>
</reference>
<protein>
    <submittedName>
        <fullName evidence="1">Uncharacterized protein</fullName>
    </submittedName>
</protein>
<proteinExistence type="predicted"/>
<organism evidence="1 2">
    <name type="scientific">Suillus plorans</name>
    <dbReference type="NCBI Taxonomy" id="116603"/>
    <lineage>
        <taxon>Eukaryota</taxon>
        <taxon>Fungi</taxon>
        <taxon>Dikarya</taxon>
        <taxon>Basidiomycota</taxon>
        <taxon>Agaricomycotina</taxon>
        <taxon>Agaricomycetes</taxon>
        <taxon>Agaricomycetidae</taxon>
        <taxon>Boletales</taxon>
        <taxon>Suillineae</taxon>
        <taxon>Suillaceae</taxon>
        <taxon>Suillus</taxon>
    </lineage>
</organism>
<dbReference type="OrthoDB" id="10477446at2759"/>
<dbReference type="AlphaFoldDB" id="A0A9P7DFF4"/>
<gene>
    <name evidence="1" type="ORF">HD556DRAFT_1391708</name>
</gene>
<evidence type="ECO:0000313" key="1">
    <source>
        <dbReference type="EMBL" id="KAG1790416.1"/>
    </source>
</evidence>
<name>A0A9P7DFF4_9AGAM</name>
<evidence type="ECO:0000313" key="2">
    <source>
        <dbReference type="Proteomes" id="UP000719766"/>
    </source>
</evidence>
<dbReference type="GeneID" id="64597332"/>
<sequence length="95" mass="10705">IAMSWVKVWSRHLQGFSTLWTCQPIYAVPPIMDIPLPQGSVFYLSAVSESGSGHGFLNTSLVNHRYILHRTRIQLDAFSLYSFLFLVAGKIILPP</sequence>
<keyword evidence="2" id="KW-1185">Reference proteome</keyword>
<accession>A0A9P7DFF4</accession>
<dbReference type="EMBL" id="JABBWE010000050">
    <property type="protein sequence ID" value="KAG1790416.1"/>
    <property type="molecule type" value="Genomic_DNA"/>
</dbReference>